<feature type="transmembrane region" description="Helical" evidence="1">
    <location>
        <begin position="32"/>
        <end position="50"/>
    </location>
</feature>
<proteinExistence type="predicted"/>
<dbReference type="EMBL" id="OP880253">
    <property type="protein sequence ID" value="WAE39605.1"/>
    <property type="molecule type" value="Genomic_DNA"/>
</dbReference>
<sequence>MLGLSLIIVGVIGVWAAVIMEIKTHADLWEILMKVFPTFFGVGTFLYSIGR</sequence>
<dbReference type="Proteomes" id="UP001156237">
    <property type="component" value="Segment"/>
</dbReference>
<keyword evidence="1" id="KW-1133">Transmembrane helix</keyword>
<accession>A0A9E8V8Y8</accession>
<evidence type="ECO:0000313" key="3">
    <source>
        <dbReference type="Proteomes" id="UP001156237"/>
    </source>
</evidence>
<keyword evidence="1" id="KW-0812">Transmembrane</keyword>
<protein>
    <submittedName>
        <fullName evidence="2">Uncharacterized protein</fullName>
    </submittedName>
</protein>
<name>A0A9E8V8Y8_9CAUD</name>
<keyword evidence="1" id="KW-0472">Membrane</keyword>
<evidence type="ECO:0000256" key="1">
    <source>
        <dbReference type="SAM" id="Phobius"/>
    </source>
</evidence>
<organism evidence="2 3">
    <name type="scientific">Methanophagales virus GBV302</name>
    <dbReference type="NCBI Taxonomy" id="2999281"/>
    <lineage>
        <taxon>Viruses</taxon>
        <taxon>Duplodnaviria</taxon>
        <taxon>Heunggongvirae</taxon>
        <taxon>Uroviricota</taxon>
        <taxon>Caudoviricetes</taxon>
        <taxon>Nakonvirales</taxon>
        <taxon>Ekchuahviridae</taxon>
        <taxon>Kukulkanvirus</taxon>
        <taxon>Kukulkanvirus mexicoense</taxon>
    </lineage>
</organism>
<gene>
    <name evidence="2" type="ORF">FHOMOCKG_00077</name>
</gene>
<keyword evidence="3" id="KW-1185">Reference proteome</keyword>
<reference evidence="2 3" key="1">
    <citation type="submission" date="2022-10" db="EMBL/GenBank/DDBJ databases">
        <title>Evolutionary Diversification of Methanotrophic Ca. Methanophagales (ANME-1) and Their Expansive Virome.</title>
        <authorList>
            <person name="Laso-Perez R."/>
            <person name="Wu F."/>
            <person name="Cremiere A."/>
            <person name="Speth D.R."/>
            <person name="Magyar J.S."/>
            <person name="Krupovic M."/>
            <person name="Orphan V.J."/>
        </authorList>
    </citation>
    <scope>NUCLEOTIDE SEQUENCE [LARGE SCALE GENOMIC DNA]</scope>
</reference>
<evidence type="ECO:0000313" key="2">
    <source>
        <dbReference type="EMBL" id="WAE39605.1"/>
    </source>
</evidence>